<dbReference type="SUPFAM" id="SSF82866">
    <property type="entry name" value="Multidrug efflux transporter AcrB transmembrane domain"/>
    <property type="match status" value="2"/>
</dbReference>
<evidence type="ECO:0000256" key="2">
    <source>
        <dbReference type="ARBA" id="ARBA00022475"/>
    </source>
</evidence>
<dbReference type="AlphaFoldDB" id="A0A660L1Q1"/>
<evidence type="ECO:0000313" key="10">
    <source>
        <dbReference type="EMBL" id="RKQ87235.1"/>
    </source>
</evidence>
<dbReference type="RefSeq" id="WP_121255612.1">
    <property type="nucleotide sequence ID" value="NZ_RBIL01000002.1"/>
</dbReference>
<feature type="transmembrane region" description="Helical" evidence="7">
    <location>
        <begin position="631"/>
        <end position="649"/>
    </location>
</feature>
<feature type="domain" description="Membrane transport protein MMPL" evidence="9">
    <location>
        <begin position="389"/>
        <end position="692"/>
    </location>
</feature>
<evidence type="ECO:0000313" key="11">
    <source>
        <dbReference type="Proteomes" id="UP000278962"/>
    </source>
</evidence>
<feature type="transmembrane region" description="Helical" evidence="7">
    <location>
        <begin position="358"/>
        <end position="376"/>
    </location>
</feature>
<dbReference type="GO" id="GO:0005886">
    <property type="term" value="C:plasma membrane"/>
    <property type="evidence" value="ECO:0007669"/>
    <property type="project" value="UniProtKB-SubCell"/>
</dbReference>
<dbReference type="OrthoDB" id="7051771at2"/>
<dbReference type="Proteomes" id="UP000278962">
    <property type="component" value="Unassembled WGS sequence"/>
</dbReference>
<feature type="transmembrane region" description="Helical" evidence="7">
    <location>
        <begin position="304"/>
        <end position="328"/>
    </location>
</feature>
<feature type="transmembrane region" description="Helical" evidence="7">
    <location>
        <begin position="578"/>
        <end position="597"/>
    </location>
</feature>
<keyword evidence="11" id="KW-1185">Reference proteome</keyword>
<evidence type="ECO:0000256" key="7">
    <source>
        <dbReference type="SAM" id="Phobius"/>
    </source>
</evidence>
<name>A0A660L1Q1_9ACTN</name>
<evidence type="ECO:0000256" key="8">
    <source>
        <dbReference type="SAM" id="SignalP"/>
    </source>
</evidence>
<reference evidence="10 11" key="1">
    <citation type="submission" date="2018-10" db="EMBL/GenBank/DDBJ databases">
        <title>Genomic Encyclopedia of Archaeal and Bacterial Type Strains, Phase II (KMG-II): from individual species to whole genera.</title>
        <authorList>
            <person name="Goeker M."/>
        </authorList>
    </citation>
    <scope>NUCLEOTIDE SEQUENCE [LARGE SCALE GENOMIC DNA]</scope>
    <source>
        <strain evidence="10 11">DSM 14954</strain>
    </source>
</reference>
<accession>A0A660L1Q1</accession>
<evidence type="ECO:0000256" key="3">
    <source>
        <dbReference type="ARBA" id="ARBA00022692"/>
    </source>
</evidence>
<feature type="transmembrane region" description="Helical" evidence="7">
    <location>
        <begin position="173"/>
        <end position="192"/>
    </location>
</feature>
<feature type="transmembrane region" description="Helical" evidence="7">
    <location>
        <begin position="270"/>
        <end position="298"/>
    </location>
</feature>
<dbReference type="Pfam" id="PF03176">
    <property type="entry name" value="MMPL"/>
    <property type="match status" value="2"/>
</dbReference>
<keyword evidence="8" id="KW-0732">Signal</keyword>
<dbReference type="PANTHER" id="PTHR33406:SF13">
    <property type="entry name" value="MEMBRANE PROTEIN YDFJ"/>
    <property type="match status" value="1"/>
</dbReference>
<feature type="signal peptide" evidence="8">
    <location>
        <begin position="1"/>
        <end position="34"/>
    </location>
</feature>
<keyword evidence="4 7" id="KW-1133">Transmembrane helix</keyword>
<evidence type="ECO:0000256" key="1">
    <source>
        <dbReference type="ARBA" id="ARBA00004651"/>
    </source>
</evidence>
<evidence type="ECO:0000256" key="5">
    <source>
        <dbReference type="ARBA" id="ARBA00023136"/>
    </source>
</evidence>
<feature type="region of interest" description="Disordered" evidence="6">
    <location>
        <begin position="715"/>
        <end position="738"/>
    </location>
</feature>
<feature type="transmembrane region" description="Helical" evidence="7">
    <location>
        <begin position="542"/>
        <end position="566"/>
    </location>
</feature>
<dbReference type="InterPro" id="IPR004869">
    <property type="entry name" value="MMPL_dom"/>
</dbReference>
<feature type="transmembrane region" description="Helical" evidence="7">
    <location>
        <begin position="199"/>
        <end position="219"/>
    </location>
</feature>
<proteinExistence type="predicted"/>
<sequence>MSDVLARLARTLTHRWRRSLVVALAALVVLGAFAANGEPASDDFNVPGSESQMAVDLLKAHTPALAGADSQLVFTATDGKVSDPANRAAVESAIARVAKLDGVSGVVSPFDADGLISRDGTIAQTTVQYDLPPMEAEKADGERLLEAAESAERPGLEVSARGMIVDLASEQEAPVGELVGIGIAIILLTLLFRSLAAMTATLFGALVGVAFGQLVLTAVSGPLGLPAFAATIAIMLGLGAGIDYALLIIGRFREQVAAGDSVRDASAKALATSGSAVVTAGLIVMVAIAGLLVIGIPLIGKMGIGAAIGIAAVVVSAITLLPILIGAFSKRLAPKRYAHVAPSRPFARWGEIVTARPWLSVGAGVLVLLVLAFPVTQLRLGQPDDGNKPADTTQRVAYDQISQGFGAGVNGPLLITVDTPKGDAATAQQLERLRTAIAGTDGVVAAMPATPSQDGEIATLTAIPATAPQDERTSDLVDELRDRVIPGALAGTPLKAYVGGNTAGFQDFSEKTAAGLPVFIAVVIGLSVLLLMAAFRSIWIPLVSALFNLLSIAASYGIVVAVFQLGVGADLLGVGSDVPIVSFIPVMMFAILFGLSMDYNVFLLSRIHEAHNEGDSPRASVIHGVSRIGKVILYAGLIMGSVFLAFVTQPDVTAKMIGLGLGLGVLVDVLIVRLVIAPAVVQLLGARAWWLPRWLDRLLPNVSLEGHLVANRDPKRAPMAGHPDAVEEPVEPRVPVAV</sequence>
<feature type="transmembrane region" description="Helical" evidence="7">
    <location>
        <begin position="514"/>
        <end position="535"/>
    </location>
</feature>
<gene>
    <name evidence="10" type="ORF">C8N24_5256</name>
</gene>
<feature type="transmembrane region" description="Helical" evidence="7">
    <location>
        <begin position="225"/>
        <end position="249"/>
    </location>
</feature>
<evidence type="ECO:0000256" key="6">
    <source>
        <dbReference type="SAM" id="MobiDB-lite"/>
    </source>
</evidence>
<protein>
    <submittedName>
        <fullName evidence="10">RND superfamily putative drug exporter</fullName>
    </submittedName>
</protein>
<evidence type="ECO:0000256" key="4">
    <source>
        <dbReference type="ARBA" id="ARBA00022989"/>
    </source>
</evidence>
<feature type="chain" id="PRO_5025016077" evidence="8">
    <location>
        <begin position="35"/>
        <end position="738"/>
    </location>
</feature>
<dbReference type="PANTHER" id="PTHR33406">
    <property type="entry name" value="MEMBRANE PROTEIN MJ1562-RELATED"/>
    <property type="match status" value="1"/>
</dbReference>
<feature type="transmembrane region" description="Helical" evidence="7">
    <location>
        <begin position="661"/>
        <end position="684"/>
    </location>
</feature>
<keyword evidence="5 7" id="KW-0472">Membrane</keyword>
<comment type="subcellular location">
    <subcellularLocation>
        <location evidence="1">Cell membrane</location>
        <topology evidence="1">Multi-pass membrane protein</topology>
    </subcellularLocation>
</comment>
<dbReference type="EMBL" id="RBIL01000002">
    <property type="protein sequence ID" value="RKQ87235.1"/>
    <property type="molecule type" value="Genomic_DNA"/>
</dbReference>
<dbReference type="InterPro" id="IPR050545">
    <property type="entry name" value="Mycobact_MmpL"/>
</dbReference>
<comment type="caution">
    <text evidence="10">The sequence shown here is derived from an EMBL/GenBank/DDBJ whole genome shotgun (WGS) entry which is preliminary data.</text>
</comment>
<organism evidence="10 11">
    <name type="scientific">Solirubrobacter pauli</name>
    <dbReference type="NCBI Taxonomy" id="166793"/>
    <lineage>
        <taxon>Bacteria</taxon>
        <taxon>Bacillati</taxon>
        <taxon>Actinomycetota</taxon>
        <taxon>Thermoleophilia</taxon>
        <taxon>Solirubrobacterales</taxon>
        <taxon>Solirubrobacteraceae</taxon>
        <taxon>Solirubrobacter</taxon>
    </lineage>
</organism>
<feature type="domain" description="Membrane transport protein MMPL" evidence="9">
    <location>
        <begin position="47"/>
        <end position="357"/>
    </location>
</feature>
<keyword evidence="3 7" id="KW-0812">Transmembrane</keyword>
<evidence type="ECO:0000259" key="9">
    <source>
        <dbReference type="Pfam" id="PF03176"/>
    </source>
</evidence>
<dbReference type="Gene3D" id="1.20.1640.10">
    <property type="entry name" value="Multidrug efflux transporter AcrB transmembrane domain"/>
    <property type="match status" value="2"/>
</dbReference>
<keyword evidence="2" id="KW-1003">Cell membrane</keyword>